<feature type="transmembrane region" description="Helical" evidence="3">
    <location>
        <begin position="99"/>
        <end position="123"/>
    </location>
</feature>
<feature type="transmembrane region" description="Helical" evidence="3">
    <location>
        <begin position="12"/>
        <end position="39"/>
    </location>
</feature>
<dbReference type="InterPro" id="IPR001045">
    <property type="entry name" value="Spermi_synthase"/>
</dbReference>
<keyword evidence="3" id="KW-0472">Membrane</keyword>
<dbReference type="PANTHER" id="PTHR11558:SF11">
    <property type="entry name" value="SPERMIDINE SYNTHASE"/>
    <property type="match status" value="1"/>
</dbReference>
<feature type="domain" description="PABS" evidence="4">
    <location>
        <begin position="455"/>
        <end position="697"/>
    </location>
</feature>
<keyword evidence="2 5" id="KW-0808">Transferase</keyword>
<feature type="transmembrane region" description="Helical" evidence="3">
    <location>
        <begin position="321"/>
        <end position="348"/>
    </location>
</feature>
<feature type="transmembrane region" description="Helical" evidence="3">
    <location>
        <begin position="215"/>
        <end position="235"/>
    </location>
</feature>
<dbReference type="GO" id="GO:0032259">
    <property type="term" value="P:methylation"/>
    <property type="evidence" value="ECO:0007669"/>
    <property type="project" value="UniProtKB-KW"/>
</dbReference>
<keyword evidence="3" id="KW-1133">Transmembrane helix</keyword>
<evidence type="ECO:0000259" key="4">
    <source>
        <dbReference type="PROSITE" id="PS51006"/>
    </source>
</evidence>
<evidence type="ECO:0000313" key="5">
    <source>
        <dbReference type="EMBL" id="EQD25808.1"/>
    </source>
</evidence>
<evidence type="ECO:0000256" key="1">
    <source>
        <dbReference type="ARBA" id="ARBA00007867"/>
    </source>
</evidence>
<proteinExistence type="inferred from homology"/>
<dbReference type="PROSITE" id="PS51006">
    <property type="entry name" value="PABS_2"/>
    <property type="match status" value="1"/>
</dbReference>
<dbReference type="Gene3D" id="3.40.50.150">
    <property type="entry name" value="Vaccinia Virus protein VP39"/>
    <property type="match status" value="1"/>
</dbReference>
<keyword evidence="3" id="KW-0812">Transmembrane</keyword>
<name>T0XY01_9ZZZZ</name>
<dbReference type="InterPro" id="IPR030374">
    <property type="entry name" value="PABS"/>
</dbReference>
<feature type="transmembrane region" description="Helical" evidence="3">
    <location>
        <begin position="247"/>
        <end position="269"/>
    </location>
</feature>
<feature type="transmembrane region" description="Helical" evidence="3">
    <location>
        <begin position="51"/>
        <end position="79"/>
    </location>
</feature>
<feature type="non-terminal residue" evidence="5">
    <location>
        <position position="778"/>
    </location>
</feature>
<dbReference type="NCBIfam" id="NF037959">
    <property type="entry name" value="MFS_SpdSyn"/>
    <property type="match status" value="1"/>
</dbReference>
<evidence type="ECO:0000256" key="3">
    <source>
        <dbReference type="SAM" id="Phobius"/>
    </source>
</evidence>
<dbReference type="GO" id="GO:0005829">
    <property type="term" value="C:cytosol"/>
    <property type="evidence" value="ECO:0007669"/>
    <property type="project" value="TreeGrafter"/>
</dbReference>
<reference evidence="5" key="2">
    <citation type="journal article" date="2014" name="ISME J.">
        <title>Microbial stratification in low pH oxic and suboxic macroscopic growths along an acid mine drainage.</title>
        <authorList>
            <person name="Mendez-Garcia C."/>
            <person name="Mesa V."/>
            <person name="Sprenger R.R."/>
            <person name="Richter M."/>
            <person name="Diez M.S."/>
            <person name="Solano J."/>
            <person name="Bargiela R."/>
            <person name="Golyshina O.V."/>
            <person name="Manteca A."/>
            <person name="Ramos J.L."/>
            <person name="Gallego J.R."/>
            <person name="Llorente I."/>
            <person name="Martins Dos Santos V.A."/>
            <person name="Jensen O.N."/>
            <person name="Pelaez A.I."/>
            <person name="Sanchez J."/>
            <person name="Ferrer M."/>
        </authorList>
    </citation>
    <scope>NUCLEOTIDE SEQUENCE</scope>
</reference>
<comment type="caution">
    <text evidence="5">The sequence shown here is derived from an EMBL/GenBank/DDBJ whole genome shotgun (WGS) entry which is preliminary data.</text>
</comment>
<feature type="transmembrane region" description="Helical" evidence="3">
    <location>
        <begin position="388"/>
        <end position="410"/>
    </location>
</feature>
<feature type="transmembrane region" description="Helical" evidence="3">
    <location>
        <begin position="166"/>
        <end position="183"/>
    </location>
</feature>
<gene>
    <name evidence="5" type="ORF">B2A_15943</name>
</gene>
<protein>
    <submittedName>
        <fullName evidence="5">Spermine synthase</fullName>
        <ecNumber evidence="5">2.1.1.53</ecNumber>
    </submittedName>
</protein>
<dbReference type="EC" id="2.1.1.53" evidence="5"/>
<dbReference type="GO" id="GO:0008295">
    <property type="term" value="P:spermidine biosynthetic process"/>
    <property type="evidence" value="ECO:0007669"/>
    <property type="project" value="TreeGrafter"/>
</dbReference>
<dbReference type="SUPFAM" id="SSF53335">
    <property type="entry name" value="S-adenosyl-L-methionine-dependent methyltransferases"/>
    <property type="match status" value="1"/>
</dbReference>
<keyword evidence="5" id="KW-0489">Methyltransferase</keyword>
<dbReference type="GO" id="GO:0030750">
    <property type="term" value="F:putrescine N-methyltransferase activity"/>
    <property type="evidence" value="ECO:0007669"/>
    <property type="project" value="UniProtKB-EC"/>
</dbReference>
<reference evidence="5" key="1">
    <citation type="submission" date="2013-08" db="EMBL/GenBank/DDBJ databases">
        <authorList>
            <person name="Mendez C."/>
            <person name="Richter M."/>
            <person name="Ferrer M."/>
            <person name="Sanchez J."/>
        </authorList>
    </citation>
    <scope>NUCLEOTIDE SEQUENCE</scope>
</reference>
<comment type="similarity">
    <text evidence="1">Belongs to the spermidine/spermine synthase family.</text>
</comment>
<dbReference type="Pfam" id="PF01564">
    <property type="entry name" value="Spermine_synth"/>
    <property type="match status" value="1"/>
</dbReference>
<feature type="transmembrane region" description="Helical" evidence="3">
    <location>
        <begin position="422"/>
        <end position="441"/>
    </location>
</feature>
<dbReference type="GO" id="GO:0004766">
    <property type="term" value="F:spermidine synthase activity"/>
    <property type="evidence" value="ECO:0007669"/>
    <property type="project" value="TreeGrafter"/>
</dbReference>
<dbReference type="AlphaFoldDB" id="T0XY01"/>
<feature type="transmembrane region" description="Helical" evidence="3">
    <location>
        <begin position="281"/>
        <end position="301"/>
    </location>
</feature>
<organism evidence="5">
    <name type="scientific">mine drainage metagenome</name>
    <dbReference type="NCBI Taxonomy" id="410659"/>
    <lineage>
        <taxon>unclassified sequences</taxon>
        <taxon>metagenomes</taxon>
        <taxon>ecological metagenomes</taxon>
    </lineage>
</organism>
<sequence length="778" mass="82358">MYQVIWNHELLLLFGSTGAAAAAVVAAFMGGMSLGAWGVRRLAADHARLALGLYAAAEIGVALYALSFHALLSGLQALYPGLWHMALGHPALLELLRLGLGLVILAPPTVLMGATLPLLVAALQADRRWAAKSVGWIYGLNAGGGALGAAATGLVLLPLLGLTDTRLVGVGLSAAAASLAWLARRPLAVVPPQSLPAEAPGEVTSRGNAHPTSRGVLLAVLAGAGFASMGYEVLWTRMLVLITGSSTYAFSLMLALYVVGIAVGSLWLAGKVARLRAPADAFAHLEIAAALLVLAGLWLFARFPDWQLEFYRTWGATFDSGLVIDAILAALIIVPPTLLLGAAFPVAVEALGAAGRRTGTTATATTLAVVAAGNAAGALAAGSGLVPWLGIEGGLAALAGLMAVCGWVVPFTRLGSAAGRRVAATAGILLVALGSLLVPRWNPLLLTSGVYERAPVYLDLLGGSVQLARLLETYRLLDYQEDNQAVVSVIRFPTLQTQPHLALSIDGKVDASTGKDMSTQILSGHIGMLLRPDARNVLVIGLASGVTVGSVEQWPSVRHLVVAEISPAVVRAERWFDPFNHDALHDPRLHLVVDDGRHYLNVTRRRFQVVISEPSNPWENGPARLFTREFFALVRAHLRPDGVYVQWVPLYGLSTSLLKAEVRTFLSVFPHVVMLQVSAGDLLLVGGRQPLVPRAHPPLPSAVSADLARVHSSRWDLLARFVGGTSGLREWVGPGRFNTDDNGLLEFGAPRYLLVPTLEANIHSLRRIPWRAGLARWG</sequence>
<feature type="transmembrane region" description="Helical" evidence="3">
    <location>
        <begin position="360"/>
        <end position="382"/>
    </location>
</feature>
<dbReference type="CDD" id="cd02440">
    <property type="entry name" value="AdoMet_MTases"/>
    <property type="match status" value="1"/>
</dbReference>
<dbReference type="InterPro" id="IPR029063">
    <property type="entry name" value="SAM-dependent_MTases_sf"/>
</dbReference>
<evidence type="ECO:0000256" key="2">
    <source>
        <dbReference type="ARBA" id="ARBA00022679"/>
    </source>
</evidence>
<dbReference type="HAMAP" id="MF_00198">
    <property type="entry name" value="Spermidine_synth"/>
    <property type="match status" value="1"/>
</dbReference>
<dbReference type="EMBL" id="AUZZ01011590">
    <property type="protein sequence ID" value="EQD25808.1"/>
    <property type="molecule type" value="Genomic_DNA"/>
</dbReference>
<dbReference type="PANTHER" id="PTHR11558">
    <property type="entry name" value="SPERMIDINE/SPERMINE SYNTHASE"/>
    <property type="match status" value="1"/>
</dbReference>
<accession>T0XY01</accession>
<feature type="transmembrane region" description="Helical" evidence="3">
    <location>
        <begin position="135"/>
        <end position="160"/>
    </location>
</feature>